<evidence type="ECO:0000256" key="1">
    <source>
        <dbReference type="SAM" id="Phobius"/>
    </source>
</evidence>
<organism evidence="2 3">
    <name type="scientific">Tritrichomonas musculus</name>
    <dbReference type="NCBI Taxonomy" id="1915356"/>
    <lineage>
        <taxon>Eukaryota</taxon>
        <taxon>Metamonada</taxon>
        <taxon>Parabasalia</taxon>
        <taxon>Tritrichomonadida</taxon>
        <taxon>Tritrichomonadidae</taxon>
        <taxon>Tritrichomonas</taxon>
    </lineage>
</organism>
<gene>
    <name evidence="2" type="ORF">M9Y10_034567</name>
</gene>
<keyword evidence="3" id="KW-1185">Reference proteome</keyword>
<reference evidence="2 3" key="1">
    <citation type="submission" date="2024-04" db="EMBL/GenBank/DDBJ databases">
        <title>Tritrichomonas musculus Genome.</title>
        <authorList>
            <person name="Alves-Ferreira E."/>
            <person name="Grigg M."/>
            <person name="Lorenzi H."/>
            <person name="Galac M."/>
        </authorList>
    </citation>
    <scope>NUCLEOTIDE SEQUENCE [LARGE SCALE GENOMIC DNA]</scope>
    <source>
        <strain evidence="2 3">EAF2021</strain>
    </source>
</reference>
<dbReference type="SUPFAM" id="SSF69322">
    <property type="entry name" value="Tricorn protease domain 2"/>
    <property type="match status" value="1"/>
</dbReference>
<evidence type="ECO:0008006" key="4">
    <source>
        <dbReference type="Google" id="ProtNLM"/>
    </source>
</evidence>
<proteinExistence type="predicted"/>
<keyword evidence="1" id="KW-0812">Transmembrane</keyword>
<evidence type="ECO:0000313" key="3">
    <source>
        <dbReference type="Proteomes" id="UP001470230"/>
    </source>
</evidence>
<name>A0ABR2KFU2_9EUKA</name>
<evidence type="ECO:0000313" key="2">
    <source>
        <dbReference type="EMBL" id="KAK8889813.1"/>
    </source>
</evidence>
<keyword evidence="1" id="KW-1133">Transmembrane helix</keyword>
<sequence>MLLYVLTYITKSLQLNFNETNYYIHQNGASSKFGTSMKYCSNQQLLFIGDPEYQEGNGRGAVFIYSWNMFISKFRLFQIIYPNGNKDKRSDNFGQAVTFTGDCQTLFISSYDGIEVFKKTNTQLYFPIDMITNAENLGKTLEFDDEANSIIATDEDSVYQIKVDYNQPIKWFKKFTCLDSVLFSQYTPDRRYYIQCSHDINHTVHIFEFNEKKDLNLQDYETKGEFFRVCQSDNNLAVIYRNNYVFLLKNENRSWIEYSSVKIGFYPAKLYYPFDTLFEAKDNISTYIFYQLVGQKVAKKQTLKLCDGNVRIVNSYFLDTEDLLTSCEGQKSITTLFVSLTPTEMTMKNGVYYAMTIFFILLFLTYFYLFFIDIFAKFFEIVKKRINALFE</sequence>
<dbReference type="Proteomes" id="UP001470230">
    <property type="component" value="Unassembled WGS sequence"/>
</dbReference>
<comment type="caution">
    <text evidence="2">The sequence shown here is derived from an EMBL/GenBank/DDBJ whole genome shotgun (WGS) entry which is preliminary data.</text>
</comment>
<accession>A0ABR2KFU2</accession>
<keyword evidence="1" id="KW-0472">Membrane</keyword>
<dbReference type="EMBL" id="JAPFFF010000005">
    <property type="protein sequence ID" value="KAK8889813.1"/>
    <property type="molecule type" value="Genomic_DNA"/>
</dbReference>
<feature type="transmembrane region" description="Helical" evidence="1">
    <location>
        <begin position="351"/>
        <end position="376"/>
    </location>
</feature>
<protein>
    <recommendedName>
        <fullName evidence="4">Transmembrane protein</fullName>
    </recommendedName>
</protein>